<evidence type="ECO:0000259" key="2">
    <source>
        <dbReference type="Pfam" id="PF02729"/>
    </source>
</evidence>
<protein>
    <recommendedName>
        <fullName evidence="2">Aspartate/ornithine carbamoyltransferase carbamoyl-P binding domain-containing protein</fullName>
    </recommendedName>
</protein>
<dbReference type="PANTHER" id="PTHR45753:SF6">
    <property type="entry name" value="ASPARTATE CARBAMOYLTRANSFERASE"/>
    <property type="match status" value="1"/>
</dbReference>
<keyword evidence="4" id="KW-1185">Reference proteome</keyword>
<dbReference type="PANTHER" id="PTHR45753">
    <property type="entry name" value="ORNITHINE CARBAMOYLTRANSFERASE, MITOCHONDRIAL"/>
    <property type="match status" value="1"/>
</dbReference>
<dbReference type="Pfam" id="PF02729">
    <property type="entry name" value="OTCace_N"/>
    <property type="match status" value="1"/>
</dbReference>
<dbReference type="RefSeq" id="WP_270030280.1">
    <property type="nucleotide sequence ID" value="NZ_JAPDDP010000143.1"/>
</dbReference>
<dbReference type="GO" id="GO:0006520">
    <property type="term" value="P:amino acid metabolic process"/>
    <property type="evidence" value="ECO:0007669"/>
    <property type="project" value="InterPro"/>
</dbReference>
<dbReference type="InterPro" id="IPR036901">
    <property type="entry name" value="Asp/Orn_carbamoylTrfase_sf"/>
</dbReference>
<keyword evidence="1" id="KW-0808">Transferase</keyword>
<evidence type="ECO:0000256" key="1">
    <source>
        <dbReference type="ARBA" id="ARBA00022679"/>
    </source>
</evidence>
<dbReference type="PRINTS" id="PR00101">
    <property type="entry name" value="ATCASE"/>
</dbReference>
<dbReference type="AlphaFoldDB" id="A0A9X3NIW9"/>
<dbReference type="SUPFAM" id="SSF53671">
    <property type="entry name" value="Aspartate/ornithine carbamoyltransferase"/>
    <property type="match status" value="1"/>
</dbReference>
<dbReference type="GO" id="GO:0016597">
    <property type="term" value="F:amino acid binding"/>
    <property type="evidence" value="ECO:0007669"/>
    <property type="project" value="InterPro"/>
</dbReference>
<dbReference type="EMBL" id="JAPDDP010000143">
    <property type="protein sequence ID" value="MDA0185760.1"/>
    <property type="molecule type" value="Genomic_DNA"/>
</dbReference>
<organism evidence="3 4">
    <name type="scientific">Solirubrobacter phytolaccae</name>
    <dbReference type="NCBI Taxonomy" id="1404360"/>
    <lineage>
        <taxon>Bacteria</taxon>
        <taxon>Bacillati</taxon>
        <taxon>Actinomycetota</taxon>
        <taxon>Thermoleophilia</taxon>
        <taxon>Solirubrobacterales</taxon>
        <taxon>Solirubrobacteraceae</taxon>
        <taxon>Solirubrobacter</taxon>
    </lineage>
</organism>
<dbReference type="Gene3D" id="3.40.50.1370">
    <property type="entry name" value="Aspartate/ornithine carbamoyltransferase"/>
    <property type="match status" value="3"/>
</dbReference>
<dbReference type="InterPro" id="IPR006132">
    <property type="entry name" value="Asp/Orn_carbamoyltranf_P-bd"/>
</dbReference>
<sequence length="273" mass="29186">MPRHLIDTPDLSSADVEELFALADAGPQPQALAGLTFLAAFFQESTRTRLGFMSAAARQGASVLDMGNADRLRLEPDADQRLVLAGTADVVAVRHGKATFAHDLARHGRCHVINAGAGGASHPTQALIDAYTLKRAFDGDLAGRRVVFLGPMLRSARSFRALAAMLGVVLSECDVTARPQRGMLEAADVLYIQSLSATDYTVPGLNAAPPGPALPEWAVEAIRVSDARLMHALPRGPELPDDLMPTGRSLVAVQVELGMPVRCAVLRWLVRRN</sequence>
<dbReference type="InterPro" id="IPR006130">
    <property type="entry name" value="Asp/Orn_carbamoylTrfase"/>
</dbReference>
<reference evidence="3" key="1">
    <citation type="submission" date="2022-10" db="EMBL/GenBank/DDBJ databases">
        <title>The WGS of Solirubrobacter phytolaccae KCTC 29190.</title>
        <authorList>
            <person name="Jiang Z."/>
        </authorList>
    </citation>
    <scope>NUCLEOTIDE SEQUENCE</scope>
    <source>
        <strain evidence="3">KCTC 29190</strain>
    </source>
</reference>
<gene>
    <name evidence="3" type="ORF">OJ997_35980</name>
</gene>
<dbReference type="PRINTS" id="PR00100">
    <property type="entry name" value="AOTCASE"/>
</dbReference>
<accession>A0A9X3NIW9</accession>
<evidence type="ECO:0000313" key="3">
    <source>
        <dbReference type="EMBL" id="MDA0185760.1"/>
    </source>
</evidence>
<comment type="caution">
    <text evidence="3">The sequence shown here is derived from an EMBL/GenBank/DDBJ whole genome shotgun (WGS) entry which is preliminary data.</text>
</comment>
<evidence type="ECO:0000313" key="4">
    <source>
        <dbReference type="Proteomes" id="UP001147653"/>
    </source>
</evidence>
<name>A0A9X3NIW9_9ACTN</name>
<dbReference type="Proteomes" id="UP001147653">
    <property type="component" value="Unassembled WGS sequence"/>
</dbReference>
<feature type="domain" description="Aspartate/ornithine carbamoyltransferase carbamoyl-P binding" evidence="2">
    <location>
        <begin position="3"/>
        <end position="134"/>
    </location>
</feature>
<proteinExistence type="predicted"/>
<dbReference type="GO" id="GO:0016743">
    <property type="term" value="F:carboxyl- or carbamoyltransferase activity"/>
    <property type="evidence" value="ECO:0007669"/>
    <property type="project" value="InterPro"/>
</dbReference>